<sequence>MRVMADRKASVYTARGPAEGEDWAAVAVALNERMSSRRVGQQQLAELSGVSVSTLRLLQHGAGRRVQNKTLAAIARALEWPDDHLIHVLLSGTRTGDSEASEPTGREILAVLARVEDRLTEILTRLATVEQAVTRTDGPTPP</sequence>
<proteinExistence type="predicted"/>
<dbReference type="CDD" id="cd00093">
    <property type="entry name" value="HTH_XRE"/>
    <property type="match status" value="1"/>
</dbReference>
<keyword evidence="3" id="KW-1185">Reference proteome</keyword>
<evidence type="ECO:0000313" key="3">
    <source>
        <dbReference type="Proteomes" id="UP000001549"/>
    </source>
</evidence>
<dbReference type="eggNOG" id="COG3655">
    <property type="taxonomic scope" value="Bacteria"/>
</dbReference>
<feature type="domain" description="HTH cro/C1-type" evidence="1">
    <location>
        <begin position="41"/>
        <end position="85"/>
    </location>
</feature>
<dbReference type="InterPro" id="IPR001387">
    <property type="entry name" value="Cro/C1-type_HTH"/>
</dbReference>
<dbReference type="Pfam" id="PF13443">
    <property type="entry name" value="HTH_26"/>
    <property type="match status" value="1"/>
</dbReference>
<organism evidence="2 3">
    <name type="scientific">Candidatus Protofrankia datiscae</name>
    <dbReference type="NCBI Taxonomy" id="2716812"/>
    <lineage>
        <taxon>Bacteria</taxon>
        <taxon>Bacillati</taxon>
        <taxon>Actinomycetota</taxon>
        <taxon>Actinomycetes</taxon>
        <taxon>Frankiales</taxon>
        <taxon>Frankiaceae</taxon>
        <taxon>Protofrankia</taxon>
    </lineage>
</organism>
<evidence type="ECO:0000259" key="1">
    <source>
        <dbReference type="PROSITE" id="PS50943"/>
    </source>
</evidence>
<accession>F8B127</accession>
<dbReference type="InterPro" id="IPR010982">
    <property type="entry name" value="Lambda_DNA-bd_dom_sf"/>
</dbReference>
<dbReference type="PROSITE" id="PS50943">
    <property type="entry name" value="HTH_CROC1"/>
    <property type="match status" value="1"/>
</dbReference>
<gene>
    <name evidence="2" type="ordered locus">FsymDg_0072</name>
</gene>
<dbReference type="Gene3D" id="1.10.260.40">
    <property type="entry name" value="lambda repressor-like DNA-binding domains"/>
    <property type="match status" value="1"/>
</dbReference>
<dbReference type="HOGENOM" id="CLU_137385_0_0_11"/>
<dbReference type="AlphaFoldDB" id="F8B127"/>
<dbReference type="Proteomes" id="UP000001549">
    <property type="component" value="Chromosome"/>
</dbReference>
<dbReference type="SUPFAM" id="SSF47413">
    <property type="entry name" value="lambda repressor-like DNA-binding domains"/>
    <property type="match status" value="1"/>
</dbReference>
<name>F8B127_9ACTN</name>
<protein>
    <submittedName>
        <fullName evidence="2">Putative transcriptional regulator</fullName>
    </submittedName>
</protein>
<dbReference type="KEGG" id="fsy:FsymDg_0072"/>
<evidence type="ECO:0000313" key="2">
    <source>
        <dbReference type="EMBL" id="AEH07658.1"/>
    </source>
</evidence>
<reference evidence="2 3" key="1">
    <citation type="submission" date="2011-05" db="EMBL/GenBank/DDBJ databases">
        <title>Complete sequence of chromosome of Frankia symbiont of Datisca glomerata.</title>
        <authorList>
            <consortium name="US DOE Joint Genome Institute"/>
            <person name="Lucas S."/>
            <person name="Han J."/>
            <person name="Lapidus A."/>
            <person name="Cheng J.-F."/>
            <person name="Goodwin L."/>
            <person name="Pitluck S."/>
            <person name="Peters L."/>
            <person name="Mikhailova N."/>
            <person name="Chertkov O."/>
            <person name="Teshima H."/>
            <person name="Han C."/>
            <person name="Tapia R."/>
            <person name="Land M."/>
            <person name="Hauser L."/>
            <person name="Kyrpides N."/>
            <person name="Ivanova N."/>
            <person name="Pagani I."/>
            <person name="Berry A."/>
            <person name="Pawlowski K."/>
            <person name="Persson T."/>
            <person name="Vanden Heuvel B."/>
            <person name="Benson D."/>
            <person name="Woyke T."/>
        </authorList>
    </citation>
    <scope>NUCLEOTIDE SEQUENCE [LARGE SCALE GENOMIC DNA]</scope>
    <source>
        <strain evidence="3">4085684</strain>
    </source>
</reference>
<dbReference type="STRING" id="656024.FsymDg_0072"/>
<dbReference type="GO" id="GO:0003677">
    <property type="term" value="F:DNA binding"/>
    <property type="evidence" value="ECO:0007669"/>
    <property type="project" value="InterPro"/>
</dbReference>
<dbReference type="EMBL" id="CP002801">
    <property type="protein sequence ID" value="AEH07658.1"/>
    <property type="molecule type" value="Genomic_DNA"/>
</dbReference>